<accession>C4R2W3</accession>
<comment type="subcellular location">
    <subcellularLocation>
        <location evidence="2 8">Golgi apparatus membrane</location>
        <topology evidence="2 8">Multi-pass membrane protein</topology>
    </subcellularLocation>
</comment>
<proteinExistence type="inferred from homology"/>
<dbReference type="OMA" id="KMIWWID"/>
<dbReference type="InterPro" id="IPR008564">
    <property type="entry name" value="TVP23-like"/>
</dbReference>
<dbReference type="KEGG" id="ppa:PAS_chr2-2_0091"/>
<protein>
    <recommendedName>
        <fullName evidence="4 8">Golgi apparatus membrane protein TVP23</fullName>
    </recommendedName>
</protein>
<name>C4R2W3_KOMPG</name>
<dbReference type="GO" id="GO:0016192">
    <property type="term" value="P:vesicle-mediated transport"/>
    <property type="evidence" value="ECO:0007669"/>
    <property type="project" value="EnsemblFungi"/>
</dbReference>
<dbReference type="EMBL" id="FN392320">
    <property type="protein sequence ID" value="CAY69837.1"/>
    <property type="molecule type" value="Genomic_DNA"/>
</dbReference>
<dbReference type="Proteomes" id="UP000000314">
    <property type="component" value="Chromosome 2"/>
</dbReference>
<dbReference type="GO" id="GO:0009306">
    <property type="term" value="P:protein secretion"/>
    <property type="evidence" value="ECO:0007669"/>
    <property type="project" value="TreeGrafter"/>
</dbReference>
<keyword evidence="8" id="KW-0333">Golgi apparatus</keyword>
<sequence length="223" mass="25590">MSTNSQPPLSDYIEPDIPIVPDVAEPILPTTTEPRRSQPGSTEPGFFQNLYHTVIQSSHPFALLTYVFFRVSPIIIYMIGYTLFGHNFIFQFIVTILLLSADFWNVKNLSGRLMVGLRWWSETNELGESIWTFESADAERYVNPIDYKVFWMMLYATPAFWIFLALLAFLKLQFLYLTLVILAVTLSATNALAYTKCDKFFKAETSSLGFFGTMLQKINPFDI</sequence>
<evidence type="ECO:0000256" key="6">
    <source>
        <dbReference type="ARBA" id="ARBA00022989"/>
    </source>
</evidence>
<evidence type="ECO:0000313" key="9">
    <source>
        <dbReference type="EMBL" id="CAY69837.1"/>
    </source>
</evidence>
<dbReference type="eggNOG" id="KOG3195">
    <property type="taxonomic scope" value="Eukaryota"/>
</dbReference>
<keyword evidence="10" id="KW-1185">Reference proteome</keyword>
<feature type="transmembrane region" description="Helical" evidence="8">
    <location>
        <begin position="174"/>
        <end position="194"/>
    </location>
</feature>
<dbReference type="GO" id="GO:0000139">
    <property type="term" value="C:Golgi membrane"/>
    <property type="evidence" value="ECO:0007669"/>
    <property type="project" value="UniProtKB-SubCell"/>
</dbReference>
<reference evidence="9 10" key="1">
    <citation type="journal article" date="2009" name="Nat. Biotechnol.">
        <title>Genome sequence of the recombinant protein production host Pichia pastoris.</title>
        <authorList>
            <person name="De Schutter K."/>
            <person name="Lin Y.C."/>
            <person name="Tiels P."/>
            <person name="Van Hecke A."/>
            <person name="Glinka S."/>
            <person name="Weber-Lehmann J."/>
            <person name="Rouze P."/>
            <person name="Van de Peer Y."/>
            <person name="Callewaert N."/>
        </authorList>
    </citation>
    <scope>NUCLEOTIDE SEQUENCE [LARGE SCALE GENOMIC DNA]</scope>
    <source>
        <strain evidence="10">GS115 / ATCC 20864</strain>
    </source>
</reference>
<keyword evidence="7 8" id="KW-0472">Membrane</keyword>
<evidence type="ECO:0000256" key="7">
    <source>
        <dbReference type="ARBA" id="ARBA00023136"/>
    </source>
</evidence>
<evidence type="ECO:0000256" key="5">
    <source>
        <dbReference type="ARBA" id="ARBA00022692"/>
    </source>
</evidence>
<evidence type="ECO:0000256" key="8">
    <source>
        <dbReference type="RuleBase" id="RU361206"/>
    </source>
</evidence>
<dbReference type="FunCoup" id="C4R2W3">
    <property type="interactions" value="392"/>
</dbReference>
<dbReference type="GeneID" id="8199195"/>
<dbReference type="Pfam" id="PF05832">
    <property type="entry name" value="DUF846"/>
    <property type="match status" value="1"/>
</dbReference>
<keyword evidence="6 8" id="KW-1133">Transmembrane helix</keyword>
<dbReference type="PANTHER" id="PTHR13019">
    <property type="entry name" value="GOLGI APPARATUS MEMBRANE PROTEIN TVP23"/>
    <property type="match status" value="1"/>
</dbReference>
<dbReference type="HOGENOM" id="CLU_074845_0_0_1"/>
<evidence type="ECO:0000256" key="4">
    <source>
        <dbReference type="ARBA" id="ARBA00013603"/>
    </source>
</evidence>
<comment type="similarity">
    <text evidence="3 8">Belongs to the TVP23 family.</text>
</comment>
<feature type="transmembrane region" description="Helical" evidence="8">
    <location>
        <begin position="88"/>
        <end position="106"/>
    </location>
</feature>
<comment type="function">
    <text evidence="1 8">Golgi membrane protein involved in vesicular trafficking.</text>
</comment>
<organism evidence="9 10">
    <name type="scientific">Komagataella phaffii (strain GS115 / ATCC 20864)</name>
    <name type="common">Yeast</name>
    <name type="synonym">Pichia pastoris</name>
    <dbReference type="NCBI Taxonomy" id="644223"/>
    <lineage>
        <taxon>Eukaryota</taxon>
        <taxon>Fungi</taxon>
        <taxon>Dikarya</taxon>
        <taxon>Ascomycota</taxon>
        <taxon>Saccharomycotina</taxon>
        <taxon>Pichiomycetes</taxon>
        <taxon>Pichiales</taxon>
        <taxon>Pichiaceae</taxon>
        <taxon>Komagataella</taxon>
    </lineage>
</organism>
<dbReference type="RefSeq" id="XP_002492117.1">
    <property type="nucleotide sequence ID" value="XM_002492072.1"/>
</dbReference>
<evidence type="ECO:0000256" key="3">
    <source>
        <dbReference type="ARBA" id="ARBA00005467"/>
    </source>
</evidence>
<evidence type="ECO:0000256" key="2">
    <source>
        <dbReference type="ARBA" id="ARBA00004653"/>
    </source>
</evidence>
<evidence type="ECO:0000313" key="10">
    <source>
        <dbReference type="Proteomes" id="UP000000314"/>
    </source>
</evidence>
<dbReference type="AlphaFoldDB" id="C4R2W3"/>
<evidence type="ECO:0000256" key="1">
    <source>
        <dbReference type="ARBA" id="ARBA00003246"/>
    </source>
</evidence>
<feature type="transmembrane region" description="Helical" evidence="8">
    <location>
        <begin position="61"/>
        <end position="82"/>
    </location>
</feature>
<dbReference type="OrthoDB" id="2151161at2759"/>
<keyword evidence="5 8" id="KW-0812">Transmembrane</keyword>
<dbReference type="PANTHER" id="PTHR13019:SF7">
    <property type="entry name" value="GOLGI APPARATUS MEMBRANE PROTEIN TVP23"/>
    <property type="match status" value="1"/>
</dbReference>
<dbReference type="STRING" id="644223.C4R2W3"/>
<feature type="transmembrane region" description="Helical" evidence="8">
    <location>
        <begin position="149"/>
        <end position="168"/>
    </location>
</feature>
<gene>
    <name evidence="9" type="ordered locus">PAS_chr2-2_0091</name>
</gene>
<dbReference type="InParanoid" id="C4R2W3"/>